<dbReference type="Proteomes" id="UP000233551">
    <property type="component" value="Unassembled WGS sequence"/>
</dbReference>
<organism evidence="1 2">
    <name type="scientific">Punica granatum</name>
    <name type="common">Pomegranate</name>
    <dbReference type="NCBI Taxonomy" id="22663"/>
    <lineage>
        <taxon>Eukaryota</taxon>
        <taxon>Viridiplantae</taxon>
        <taxon>Streptophyta</taxon>
        <taxon>Embryophyta</taxon>
        <taxon>Tracheophyta</taxon>
        <taxon>Spermatophyta</taxon>
        <taxon>Magnoliopsida</taxon>
        <taxon>eudicotyledons</taxon>
        <taxon>Gunneridae</taxon>
        <taxon>Pentapetalae</taxon>
        <taxon>rosids</taxon>
        <taxon>malvids</taxon>
        <taxon>Myrtales</taxon>
        <taxon>Lythraceae</taxon>
        <taxon>Punica</taxon>
    </lineage>
</organism>
<protein>
    <submittedName>
        <fullName evidence="1">Uncharacterized protein</fullName>
    </submittedName>
</protein>
<keyword evidence="2" id="KW-1185">Reference proteome</keyword>
<reference evidence="1 2" key="1">
    <citation type="submission" date="2017-11" db="EMBL/GenBank/DDBJ databases">
        <title>De-novo sequencing of pomegranate (Punica granatum L.) genome.</title>
        <authorList>
            <person name="Akparov Z."/>
            <person name="Amiraslanov A."/>
            <person name="Hajiyeva S."/>
            <person name="Abbasov M."/>
            <person name="Kaur K."/>
            <person name="Hamwieh A."/>
            <person name="Solovyev V."/>
            <person name="Salamov A."/>
            <person name="Braich B."/>
            <person name="Kosarev P."/>
            <person name="Mahmoud A."/>
            <person name="Hajiyev E."/>
            <person name="Babayeva S."/>
            <person name="Izzatullayeva V."/>
            <person name="Mammadov A."/>
            <person name="Mammadov A."/>
            <person name="Sharifova S."/>
            <person name="Ojaghi J."/>
            <person name="Eynullazada K."/>
            <person name="Bayramov B."/>
            <person name="Abdulazimova A."/>
            <person name="Shahmuradov I."/>
        </authorList>
    </citation>
    <scope>NUCLEOTIDE SEQUENCE [LARGE SCALE GENOMIC DNA]</scope>
    <source>
        <strain evidence="2">cv. AG2017</strain>
        <tissue evidence="1">Leaf</tissue>
    </source>
</reference>
<evidence type="ECO:0000313" key="2">
    <source>
        <dbReference type="Proteomes" id="UP000233551"/>
    </source>
</evidence>
<gene>
    <name evidence="1" type="ORF">CRG98_038982</name>
</gene>
<dbReference type="EMBL" id="PGOL01003514">
    <property type="protein sequence ID" value="PKI40633.1"/>
    <property type="molecule type" value="Genomic_DNA"/>
</dbReference>
<dbReference type="AlphaFoldDB" id="A0A2I0I9Z3"/>
<sequence>MGEFGEGSKGKRAAAAMTLTDIVFSWSIDDIFNDNLYKHQVDEIPERFPSVEHYLRSFVYPLLEETRAESCSSMEMIPILPYAEVTEL</sequence>
<accession>A0A2I0I9Z3</accession>
<dbReference type="STRING" id="22663.A0A2I0I9Z3"/>
<proteinExistence type="predicted"/>
<name>A0A2I0I9Z3_PUNGR</name>
<comment type="caution">
    <text evidence="1">The sequence shown here is derived from an EMBL/GenBank/DDBJ whole genome shotgun (WGS) entry which is preliminary data.</text>
</comment>
<evidence type="ECO:0000313" key="1">
    <source>
        <dbReference type="EMBL" id="PKI40633.1"/>
    </source>
</evidence>